<dbReference type="InterPro" id="IPR006311">
    <property type="entry name" value="TAT_signal"/>
</dbReference>
<dbReference type="Gene3D" id="3.40.190.10">
    <property type="entry name" value="Periplasmic binding protein-like II"/>
    <property type="match status" value="2"/>
</dbReference>
<evidence type="ECO:0000256" key="2">
    <source>
        <dbReference type="ARBA" id="ARBA00022448"/>
    </source>
</evidence>
<dbReference type="InterPro" id="IPR050490">
    <property type="entry name" value="Bact_solute-bd_prot1"/>
</dbReference>
<dbReference type="STRING" id="28442.SAMN05443574_13115"/>
<organism evidence="4 5">
    <name type="scientific">Haloarcula vallismortis</name>
    <name type="common">Halobacterium vallismortis</name>
    <dbReference type="NCBI Taxonomy" id="28442"/>
    <lineage>
        <taxon>Archaea</taxon>
        <taxon>Methanobacteriati</taxon>
        <taxon>Methanobacteriota</taxon>
        <taxon>Stenosarchaea group</taxon>
        <taxon>Halobacteria</taxon>
        <taxon>Halobacteriales</taxon>
        <taxon>Haloarculaceae</taxon>
        <taxon>Haloarcula</taxon>
    </lineage>
</organism>
<proteinExistence type="predicted"/>
<protein>
    <submittedName>
        <fullName evidence="4">Carbohydrate ABC transporter substrate-binding protein, CUT1 family</fullName>
    </submittedName>
</protein>
<name>A0A1H3AW89_HALVA</name>
<comment type="subcellular location">
    <subcellularLocation>
        <location evidence="1">Cell envelope</location>
    </subcellularLocation>
</comment>
<dbReference type="PANTHER" id="PTHR43649:SF31">
    <property type="entry name" value="SN-GLYCEROL-3-PHOSPHATE-BINDING PERIPLASMIC PROTEIN UGPB"/>
    <property type="match status" value="1"/>
</dbReference>
<dbReference type="CDD" id="cd14748">
    <property type="entry name" value="PBP2_UgpB"/>
    <property type="match status" value="1"/>
</dbReference>
<gene>
    <name evidence="4" type="ORF">SAMN05443574_13115</name>
</gene>
<evidence type="ECO:0000256" key="3">
    <source>
        <dbReference type="ARBA" id="ARBA00022729"/>
    </source>
</evidence>
<dbReference type="PROSITE" id="PS51318">
    <property type="entry name" value="TAT"/>
    <property type="match status" value="1"/>
</dbReference>
<dbReference type="Proteomes" id="UP000182573">
    <property type="component" value="Unassembled WGS sequence"/>
</dbReference>
<dbReference type="PANTHER" id="PTHR43649">
    <property type="entry name" value="ARABINOSE-BINDING PROTEIN-RELATED"/>
    <property type="match status" value="1"/>
</dbReference>
<evidence type="ECO:0000313" key="4">
    <source>
        <dbReference type="EMBL" id="SDX33374.1"/>
    </source>
</evidence>
<evidence type="ECO:0000256" key="1">
    <source>
        <dbReference type="ARBA" id="ARBA00004196"/>
    </source>
</evidence>
<evidence type="ECO:0000313" key="5">
    <source>
        <dbReference type="Proteomes" id="UP000182573"/>
    </source>
</evidence>
<sequence length="453" mass="49401">MDQSGGGYDDVSRRSVLKTSGTALTLGTVGLAGCSSSSGASVRPVNEDSLTIWHAMGGTNGETLQGLVDQFQSETNIDANLVFQDSYEGVLTNTLSALDSGEVPDVFQIDSLFAQQVLDTEAVEPVENLLSDDYPVDDFLSNVTSFFTIDDTLTSMPFNNSNAILYYNRSAFEEAGLDPDSPPTSLSEVRDYSQTLVDEGVTEAGLTWPNHVWFVEHFYSVDGQTLLDAENGHAGQPTTMQTDTATARSLYQWWHEMADNGLFSNPGIEAWGEATSTFLTGKAAMLMTSTASVTGIRSGAEENGFEVDNAFYPTIDGNRAGPVIGGASWFVPSGLPQERQDDIGSFLEFMGRPESQITWHKGTGYYPIRQSAVEQLENDGWFAENPMYRTAFDQLTQAENTPATKRMLIGPARQVQTTIQDMSVELFSGEVGVDEGLSEMKSAVEDELDRYYN</sequence>
<dbReference type="EMBL" id="FNOF01000031">
    <property type="protein sequence ID" value="SDX33374.1"/>
    <property type="molecule type" value="Genomic_DNA"/>
</dbReference>
<dbReference type="SUPFAM" id="SSF53850">
    <property type="entry name" value="Periplasmic binding protein-like II"/>
    <property type="match status" value="1"/>
</dbReference>
<reference evidence="4 5" key="1">
    <citation type="submission" date="2016-10" db="EMBL/GenBank/DDBJ databases">
        <authorList>
            <person name="de Groot N.N."/>
        </authorList>
    </citation>
    <scope>NUCLEOTIDE SEQUENCE [LARGE SCALE GENOMIC DNA]</scope>
    <source>
        <strain evidence="4 5">DSM 3756</strain>
    </source>
</reference>
<keyword evidence="2" id="KW-0813">Transport</keyword>
<dbReference type="Pfam" id="PF13416">
    <property type="entry name" value="SBP_bac_8"/>
    <property type="match status" value="1"/>
</dbReference>
<accession>A0A1H3AW89</accession>
<dbReference type="AlphaFoldDB" id="A0A1H3AW89"/>
<dbReference type="InterPro" id="IPR006059">
    <property type="entry name" value="SBP"/>
</dbReference>
<keyword evidence="3" id="KW-0732">Signal</keyword>